<name>A0AAV7Q4Y7_PLEWA</name>
<feature type="compositionally biased region" description="Basic and acidic residues" evidence="1">
    <location>
        <begin position="73"/>
        <end position="85"/>
    </location>
</feature>
<protein>
    <submittedName>
        <fullName evidence="2">Uncharacterized protein</fullName>
    </submittedName>
</protein>
<feature type="region of interest" description="Disordered" evidence="1">
    <location>
        <begin position="1"/>
        <end position="21"/>
    </location>
</feature>
<organism evidence="2 3">
    <name type="scientific">Pleurodeles waltl</name>
    <name type="common">Iberian ribbed newt</name>
    <dbReference type="NCBI Taxonomy" id="8319"/>
    <lineage>
        <taxon>Eukaryota</taxon>
        <taxon>Metazoa</taxon>
        <taxon>Chordata</taxon>
        <taxon>Craniata</taxon>
        <taxon>Vertebrata</taxon>
        <taxon>Euteleostomi</taxon>
        <taxon>Amphibia</taxon>
        <taxon>Batrachia</taxon>
        <taxon>Caudata</taxon>
        <taxon>Salamandroidea</taxon>
        <taxon>Salamandridae</taxon>
        <taxon>Pleurodelinae</taxon>
        <taxon>Pleurodeles</taxon>
    </lineage>
</organism>
<reference evidence="2" key="1">
    <citation type="journal article" date="2022" name="bioRxiv">
        <title>Sequencing and chromosome-scale assembly of the giantPleurodeles waltlgenome.</title>
        <authorList>
            <person name="Brown T."/>
            <person name="Elewa A."/>
            <person name="Iarovenko S."/>
            <person name="Subramanian E."/>
            <person name="Araus A.J."/>
            <person name="Petzold A."/>
            <person name="Susuki M."/>
            <person name="Suzuki K.-i.T."/>
            <person name="Hayashi T."/>
            <person name="Toyoda A."/>
            <person name="Oliveira C."/>
            <person name="Osipova E."/>
            <person name="Leigh N.D."/>
            <person name="Simon A."/>
            <person name="Yun M.H."/>
        </authorList>
    </citation>
    <scope>NUCLEOTIDE SEQUENCE</scope>
    <source>
        <strain evidence="2">20211129_DDA</strain>
        <tissue evidence="2">Liver</tissue>
    </source>
</reference>
<keyword evidence="3" id="KW-1185">Reference proteome</keyword>
<sequence>MGHRTDRCGASAHEENSEELQHMKKLVRRWCTEQTGEELQHMKSPVRRWGTGQTGEELGAHEETGKKMGHRTGRTDRKGASAREETGEEMGIGQTGEELGAHEESVRRWSTGQTGEELGAHKETSEVMGSMDRQMKSLEHMKTSVRAIPDYEEIISVSNPQDNFFYVACKVLIGEYLFLPPALEKIAKLGAKQVPIAVP</sequence>
<evidence type="ECO:0000256" key="1">
    <source>
        <dbReference type="SAM" id="MobiDB-lite"/>
    </source>
</evidence>
<comment type="caution">
    <text evidence="2">The sequence shown here is derived from an EMBL/GenBank/DDBJ whole genome shotgun (WGS) entry which is preliminary data.</text>
</comment>
<gene>
    <name evidence="2" type="ORF">NDU88_002089</name>
</gene>
<accession>A0AAV7Q4Y7</accession>
<dbReference type="EMBL" id="JANPWB010000010">
    <property type="protein sequence ID" value="KAJ1135651.1"/>
    <property type="molecule type" value="Genomic_DNA"/>
</dbReference>
<proteinExistence type="predicted"/>
<feature type="region of interest" description="Disordered" evidence="1">
    <location>
        <begin position="48"/>
        <end position="130"/>
    </location>
</feature>
<dbReference type="AlphaFoldDB" id="A0AAV7Q4Y7"/>
<dbReference type="Proteomes" id="UP001066276">
    <property type="component" value="Chromosome 6"/>
</dbReference>
<evidence type="ECO:0000313" key="3">
    <source>
        <dbReference type="Proteomes" id="UP001066276"/>
    </source>
</evidence>
<evidence type="ECO:0000313" key="2">
    <source>
        <dbReference type="EMBL" id="KAJ1135651.1"/>
    </source>
</evidence>